<organism evidence="1 2">
    <name type="scientific">Skeletonema marinoi</name>
    <dbReference type="NCBI Taxonomy" id="267567"/>
    <lineage>
        <taxon>Eukaryota</taxon>
        <taxon>Sar</taxon>
        <taxon>Stramenopiles</taxon>
        <taxon>Ochrophyta</taxon>
        <taxon>Bacillariophyta</taxon>
        <taxon>Coscinodiscophyceae</taxon>
        <taxon>Thalassiosirophycidae</taxon>
        <taxon>Thalassiosirales</taxon>
        <taxon>Skeletonemataceae</taxon>
        <taxon>Skeletonema</taxon>
        <taxon>Skeletonema marinoi-dohrnii complex</taxon>
    </lineage>
</organism>
<dbReference type="Proteomes" id="UP001224775">
    <property type="component" value="Unassembled WGS sequence"/>
</dbReference>
<gene>
    <name evidence="1" type="ORF">QTG54_007490</name>
</gene>
<evidence type="ECO:0000313" key="1">
    <source>
        <dbReference type="EMBL" id="KAK1741917.1"/>
    </source>
</evidence>
<proteinExistence type="predicted"/>
<name>A0AAD8Y9B9_9STRA</name>
<keyword evidence="2" id="KW-1185">Reference proteome</keyword>
<reference evidence="1" key="1">
    <citation type="submission" date="2023-06" db="EMBL/GenBank/DDBJ databases">
        <title>Survivors Of The Sea: Transcriptome response of Skeletonema marinoi to long-term dormancy.</title>
        <authorList>
            <person name="Pinder M.I.M."/>
            <person name="Kourtchenko O."/>
            <person name="Robertson E.K."/>
            <person name="Larsson T."/>
            <person name="Maumus F."/>
            <person name="Osuna-Cruz C.M."/>
            <person name="Vancaester E."/>
            <person name="Stenow R."/>
            <person name="Vandepoele K."/>
            <person name="Ploug H."/>
            <person name="Bruchert V."/>
            <person name="Godhe A."/>
            <person name="Topel M."/>
        </authorList>
    </citation>
    <scope>NUCLEOTIDE SEQUENCE</scope>
    <source>
        <strain evidence="1">R05AC</strain>
    </source>
</reference>
<evidence type="ECO:0000313" key="2">
    <source>
        <dbReference type="Proteomes" id="UP001224775"/>
    </source>
</evidence>
<protein>
    <submittedName>
        <fullName evidence="1">Uncharacterized protein</fullName>
    </submittedName>
</protein>
<dbReference type="EMBL" id="JATAAI010000012">
    <property type="protein sequence ID" value="KAK1741917.1"/>
    <property type="molecule type" value="Genomic_DNA"/>
</dbReference>
<comment type="caution">
    <text evidence="1">The sequence shown here is derived from an EMBL/GenBank/DDBJ whole genome shotgun (WGS) entry which is preliminary data.</text>
</comment>
<accession>A0AAD8Y9B9</accession>
<dbReference type="AlphaFoldDB" id="A0AAD8Y9B9"/>
<sequence length="324" mass="35029">MMSASSSPTTSSSHRPTVKALLVLAAVACLGIIARHNLRGDISSQPLRLSTSYNDNYELLDTSGPLDRLNTKNVAEQQTSESNNDNEYFVFLQKFPLQNTWQMIFHTEVVVCPRNSFHNDADFLSTLDQLAETLSPTTDAPSNDSTKVPFVKVPEEKWTKQSNSKCVQLGYGGAACPSACCGSPHGNDNTNYALNSRHAVIGNAMGDAKQLFLYGVSDSINGMDAYRAVCGGSTTKTMPTTCVSKWAGTDYNPLTNNCNTFTSTILKCVYGLSDAKPNLGISDMVNVACPMEKRDDGMDVQQCLIPVMTTSLSDAADEVMADGR</sequence>